<dbReference type="RefSeq" id="WP_087008961.1">
    <property type="nucleotide sequence ID" value="NZ_FWFF01000020.1"/>
</dbReference>
<keyword evidence="7" id="KW-1185">Reference proteome</keyword>
<keyword evidence="2" id="KW-0479">Metal-binding</keyword>
<dbReference type="SUPFAM" id="SSF54060">
    <property type="entry name" value="His-Me finger endonucleases"/>
    <property type="match status" value="1"/>
</dbReference>
<dbReference type="PANTHER" id="PTHR13966:SF5">
    <property type="entry name" value="ENDONUCLEASE G, MITOCHONDRIAL"/>
    <property type="match status" value="1"/>
</dbReference>
<evidence type="ECO:0000259" key="4">
    <source>
        <dbReference type="SMART" id="SM00477"/>
    </source>
</evidence>
<keyword evidence="6" id="KW-0378">Hydrolase</keyword>
<dbReference type="SMART" id="SM00892">
    <property type="entry name" value="Endonuclease_NS"/>
    <property type="match status" value="1"/>
</dbReference>
<evidence type="ECO:0000256" key="3">
    <source>
        <dbReference type="SAM" id="MobiDB-lite"/>
    </source>
</evidence>
<dbReference type="SMART" id="SM00477">
    <property type="entry name" value="NUC"/>
    <property type="match status" value="1"/>
</dbReference>
<dbReference type="Proteomes" id="UP000196581">
    <property type="component" value="Unassembled WGS sequence"/>
</dbReference>
<sequence length="657" mass="70606">MAQESDTPDSSAAAPNSDPTSDSSSDPRAVSTPRLERIRAWIRRYGRHYLDDPNVTSVGVGYKEKDGARTDQLSLQFTVRTKAAGAQLEQMDTRAIPETLEIDSDPVVTDVVERAFVPAYRVVPEAERSERKTRRDPLEPGVSISHPVVSAGTLGAIVHDRTTGRPAVLSNWHVLHGPTGAIGDPALQPGSHDDNSGDPRNEFGRLLRSHLGAAGDAALASVGSRRVDPAIMGLGVVPEEIADPDLGDRVVKSGRTTGVSHGVVSRIETIVSLDYGEGVGETSIGGFEIEPDERRDNEDDPAGTGMLSDGGDSGAVWMLKAGNGHTSRVMAGLHFAGADSLSGDERAIACLASSVRDVLDFSLDGSVAQETAAEAAVGSGFDEDFLAVPVAVPTFASTASQADEELGADDAVEVDGSTVVPYTHFSLTMSRARRFARWVAWNVDGDDMRRLSRDGIDFRLDERLPADVQAGEDLYATNDLDRGHIARRADLLWGPRAEAERANEDSFHFTNIVPQMNTFNQAGRSGVWGELEDALFDAVDVASLRISVVAGPVFKAADREYRGFRIPREFFKVVYYVVDDELRAAAFVLTQDLDDLEIVDGLKDFSTYQVTLAELTEKTGLEFAEAVEAEVGAEARAEARAGAGSPRRVGSASDIRW</sequence>
<feature type="compositionally biased region" description="Basic and acidic residues" evidence="3">
    <location>
        <begin position="125"/>
        <end position="138"/>
    </location>
</feature>
<evidence type="ECO:0000256" key="1">
    <source>
        <dbReference type="PIRSR" id="PIRSR640255-1"/>
    </source>
</evidence>
<dbReference type="InterPro" id="IPR001604">
    <property type="entry name" value="Endo_G_ENPP1-like_dom"/>
</dbReference>
<dbReference type="GO" id="GO:0004519">
    <property type="term" value="F:endonuclease activity"/>
    <property type="evidence" value="ECO:0007669"/>
    <property type="project" value="UniProtKB-KW"/>
</dbReference>
<organism evidence="6 7">
    <name type="scientific">Brevibacterium yomogidense</name>
    <dbReference type="NCBI Taxonomy" id="946573"/>
    <lineage>
        <taxon>Bacteria</taxon>
        <taxon>Bacillati</taxon>
        <taxon>Actinomycetota</taxon>
        <taxon>Actinomycetes</taxon>
        <taxon>Micrococcales</taxon>
        <taxon>Brevibacteriaceae</taxon>
        <taxon>Brevibacterium</taxon>
    </lineage>
</organism>
<feature type="compositionally biased region" description="Basic and acidic residues" evidence="3">
    <location>
        <begin position="191"/>
        <end position="202"/>
    </location>
</feature>
<dbReference type="Pfam" id="PF01223">
    <property type="entry name" value="Endonuclease_NS"/>
    <property type="match status" value="1"/>
</dbReference>
<feature type="region of interest" description="Disordered" evidence="3">
    <location>
        <begin position="282"/>
        <end position="311"/>
    </location>
</feature>
<dbReference type="Gene3D" id="3.40.570.10">
    <property type="entry name" value="Extracellular Endonuclease, subunit A"/>
    <property type="match status" value="1"/>
</dbReference>
<feature type="region of interest" description="Disordered" evidence="3">
    <location>
        <begin position="1"/>
        <end position="33"/>
    </location>
</feature>
<reference evidence="7" key="1">
    <citation type="submission" date="2017-02" db="EMBL/GenBank/DDBJ databases">
        <authorList>
            <person name="Dridi B."/>
        </authorList>
    </citation>
    <scope>NUCLEOTIDE SEQUENCE [LARGE SCALE GENOMIC DNA]</scope>
    <source>
        <strain evidence="7">B Co 03.10</strain>
    </source>
</reference>
<dbReference type="InterPro" id="IPR040255">
    <property type="entry name" value="Non-specific_endonuclease"/>
</dbReference>
<protein>
    <submittedName>
        <fullName evidence="6">DNA/RNA non-specific endonuclease</fullName>
    </submittedName>
</protein>
<feature type="active site" description="Proton acceptor" evidence="1">
    <location>
        <position position="484"/>
    </location>
</feature>
<dbReference type="GO" id="GO:0003676">
    <property type="term" value="F:nucleic acid binding"/>
    <property type="evidence" value="ECO:0007669"/>
    <property type="project" value="InterPro"/>
</dbReference>
<dbReference type="AlphaFoldDB" id="A0A1X6XNQ8"/>
<evidence type="ECO:0000259" key="5">
    <source>
        <dbReference type="SMART" id="SM00892"/>
    </source>
</evidence>
<gene>
    <name evidence="6" type="ORF">FM105_13305</name>
</gene>
<name>A0A1X6XNQ8_9MICO</name>
<feature type="domain" description="DNA/RNA non-specific endonuclease/pyrophosphatase/phosphodiesterase" evidence="5">
    <location>
        <begin position="421"/>
        <end position="630"/>
    </location>
</feature>
<feature type="domain" description="ENPP1-3/EXOG-like endonuclease/phosphodiesterase" evidence="4">
    <location>
        <begin position="422"/>
        <end position="630"/>
    </location>
</feature>
<keyword evidence="6" id="KW-0255">Endonuclease</keyword>
<evidence type="ECO:0000313" key="7">
    <source>
        <dbReference type="Proteomes" id="UP000196581"/>
    </source>
</evidence>
<dbReference type="PANTHER" id="PTHR13966">
    <property type="entry name" value="ENDONUCLEASE RELATED"/>
    <property type="match status" value="1"/>
</dbReference>
<dbReference type="InterPro" id="IPR044925">
    <property type="entry name" value="His-Me_finger_sf"/>
</dbReference>
<dbReference type="EMBL" id="FWFF01000020">
    <property type="protein sequence ID" value="SLN00710.1"/>
    <property type="molecule type" value="Genomic_DNA"/>
</dbReference>
<dbReference type="GO" id="GO:0016787">
    <property type="term" value="F:hydrolase activity"/>
    <property type="evidence" value="ECO:0007669"/>
    <property type="project" value="InterPro"/>
</dbReference>
<accession>A0A1X6XNQ8</accession>
<dbReference type="GO" id="GO:0046872">
    <property type="term" value="F:metal ion binding"/>
    <property type="evidence" value="ECO:0007669"/>
    <property type="project" value="UniProtKB-KW"/>
</dbReference>
<dbReference type="InterPro" id="IPR009003">
    <property type="entry name" value="Peptidase_S1_PA"/>
</dbReference>
<feature type="region of interest" description="Disordered" evidence="3">
    <location>
        <begin position="180"/>
        <end position="202"/>
    </location>
</feature>
<evidence type="ECO:0000256" key="2">
    <source>
        <dbReference type="PIRSR" id="PIRSR640255-2"/>
    </source>
</evidence>
<keyword evidence="6" id="KW-0540">Nuclease</keyword>
<evidence type="ECO:0000313" key="6">
    <source>
        <dbReference type="EMBL" id="SLN00710.1"/>
    </source>
</evidence>
<feature type="compositionally biased region" description="Low complexity" evidence="3">
    <location>
        <begin position="8"/>
        <end position="27"/>
    </location>
</feature>
<feature type="binding site" evidence="2">
    <location>
        <position position="520"/>
    </location>
    <ligand>
        <name>Mg(2+)</name>
        <dbReference type="ChEBI" id="CHEBI:18420"/>
        <note>catalytic</note>
    </ligand>
</feature>
<dbReference type="InterPro" id="IPR044929">
    <property type="entry name" value="DNA/RNA_non-sp_Endonuclease_sf"/>
</dbReference>
<dbReference type="InterPro" id="IPR020821">
    <property type="entry name" value="ENPP1-3/EXOG-like_nuc-like"/>
</dbReference>
<dbReference type="SUPFAM" id="SSF50494">
    <property type="entry name" value="Trypsin-like serine proteases"/>
    <property type="match status" value="1"/>
</dbReference>
<proteinExistence type="predicted"/>
<dbReference type="CDD" id="cd00091">
    <property type="entry name" value="NUC"/>
    <property type="match status" value="1"/>
</dbReference>
<feature type="region of interest" description="Disordered" evidence="3">
    <location>
        <begin position="125"/>
        <end position="144"/>
    </location>
</feature>